<dbReference type="InterPro" id="IPR040260">
    <property type="entry name" value="RFA2-like"/>
</dbReference>
<reference evidence="3" key="1">
    <citation type="journal article" date="2001" name="J. Biol. Chem.">
        <title>Replication protein A in Pyrococcus furiosus is involved in homologous DNA recombination.</title>
        <authorList>
            <person name="Komori K."/>
            <person name="Ishino Y."/>
        </authorList>
    </citation>
    <scope>NUCLEOTIDE SEQUENCE</scope>
</reference>
<name>Q977W7_9EURY</name>
<dbReference type="AlphaFoldDB" id="Q977W7"/>
<gene>
    <name evidence="3" type="primary">rpa3</name>
</gene>
<dbReference type="SUPFAM" id="SSF50249">
    <property type="entry name" value="Nucleic acid-binding proteins"/>
    <property type="match status" value="1"/>
</dbReference>
<protein>
    <submittedName>
        <fullName evidence="3">RPA32</fullName>
    </submittedName>
</protein>
<keyword evidence="1" id="KW-0238">DNA-binding</keyword>
<sequence length="273" mass="31593">MVVTMKKRLPASRVYIKDILEGYFVKSEGDFEPNYLITKDARKIYRAKIVGTVIREPLIAEDETYGKFQIDDGTGVIWVLGFRDDTKFAKLVKKGDLVQVIGKIAEWRDDKQILVEGVAKVHPNMWILHRYETLKEKIEHARKAKIAFEIYNTYGITAKSKVIAKNKGVPEELLETIDELYGIIMEEKAMEEPVEELIEEEITEEGKEENEILEKVKQEILEILRSKKIAVSRKYILKKLGEKYDEETIEDAIAELLADGEIYEPETGYYKLL</sequence>
<dbReference type="Gene3D" id="1.10.10.10">
    <property type="entry name" value="Winged helix-like DNA-binding domain superfamily/Winged helix DNA-binding domain"/>
    <property type="match status" value="1"/>
</dbReference>
<dbReference type="CDD" id="cd03524">
    <property type="entry name" value="RPA2_OBF_family"/>
    <property type="match status" value="1"/>
</dbReference>
<evidence type="ECO:0000313" key="3">
    <source>
        <dbReference type="EMBL" id="BAB47565.1"/>
    </source>
</evidence>
<dbReference type="InterPro" id="IPR004365">
    <property type="entry name" value="NA-bd_OB_tRNA"/>
</dbReference>
<dbReference type="Pfam" id="PF01336">
    <property type="entry name" value="tRNA_anti-codon"/>
    <property type="match status" value="1"/>
</dbReference>
<evidence type="ECO:0000256" key="1">
    <source>
        <dbReference type="ARBA" id="ARBA00023125"/>
    </source>
</evidence>
<accession>Q977W7</accession>
<dbReference type="Gene3D" id="2.40.50.140">
    <property type="entry name" value="Nucleic acid-binding proteins"/>
    <property type="match status" value="1"/>
</dbReference>
<dbReference type="EMBL" id="AB060561">
    <property type="protein sequence ID" value="BAB47565.1"/>
    <property type="molecule type" value="Genomic_DNA"/>
</dbReference>
<dbReference type="GO" id="GO:0003677">
    <property type="term" value="F:DNA binding"/>
    <property type="evidence" value="ECO:0007669"/>
    <property type="project" value="UniProtKB-KW"/>
</dbReference>
<evidence type="ECO:0000259" key="2">
    <source>
        <dbReference type="Pfam" id="PF01336"/>
    </source>
</evidence>
<dbReference type="PANTHER" id="PTHR13989">
    <property type="entry name" value="REPLICATION PROTEIN A-RELATED"/>
    <property type="match status" value="1"/>
</dbReference>
<dbReference type="InterPro" id="IPR012340">
    <property type="entry name" value="NA-bd_OB-fold"/>
</dbReference>
<proteinExistence type="predicted"/>
<dbReference type="PANTHER" id="PTHR13989:SF16">
    <property type="entry name" value="REPLICATION PROTEIN A2"/>
    <property type="match status" value="1"/>
</dbReference>
<feature type="domain" description="OB" evidence="2">
    <location>
        <begin position="49"/>
        <end position="118"/>
    </location>
</feature>
<dbReference type="InterPro" id="IPR036388">
    <property type="entry name" value="WH-like_DNA-bd_sf"/>
</dbReference>
<organism evidence="3">
    <name type="scientific">Pyrococcus furiosus</name>
    <dbReference type="NCBI Taxonomy" id="2261"/>
    <lineage>
        <taxon>Archaea</taxon>
        <taxon>Methanobacteriati</taxon>
        <taxon>Methanobacteriota</taxon>
        <taxon>Thermococci</taxon>
        <taxon>Thermococcales</taxon>
        <taxon>Thermococcaceae</taxon>
        <taxon>Pyrococcus</taxon>
    </lineage>
</organism>